<comment type="subcellular location">
    <subcellularLocation>
        <location evidence="1">Membrane</location>
        <topology evidence="1">Multi-pass membrane protein</topology>
    </subcellularLocation>
</comment>
<dbReference type="GO" id="GO:0016020">
    <property type="term" value="C:membrane"/>
    <property type="evidence" value="ECO:0007669"/>
    <property type="project" value="UniProtKB-SubCell"/>
</dbReference>
<proteinExistence type="predicted"/>
<evidence type="ECO:0000256" key="2">
    <source>
        <dbReference type="ARBA" id="ARBA00022692"/>
    </source>
</evidence>
<evidence type="ECO:0008006" key="9">
    <source>
        <dbReference type="Google" id="ProtNLM"/>
    </source>
</evidence>
<dbReference type="SUPFAM" id="SSF103473">
    <property type="entry name" value="MFS general substrate transporter"/>
    <property type="match status" value="2"/>
</dbReference>
<keyword evidence="3 5" id="KW-1133">Transmembrane helix</keyword>
<keyword evidence="6" id="KW-0732">Signal</keyword>
<sequence>MSIPPSTPNPWRSRALAVLPLVFLEALASDFADFPLYRLLQDIECEKYFSKEACGIPEVTEVASRNLTICAGVAITIGILVSGLYSRVLDYGGRRKAMGVAASLQLLGAILGFLSASRDNFRKISAFIIVSLIRGLGGGTTVLKAANLVLMTDCSSSTSRSFYFTLTFGMIALSGFIVPLVGHSLLVNESYSAAYLISLLCWVVYLLYLGFVFREVQDVKLSMLSGTSWTLGTPIKYSVDPLKLLFNEYRHIIPWICAVIFALPFPEILITAYAARLFIVDFNTDSDFGTSGEAPVVASAVASITSMFVLLPATAYLYRFRYGRKLVSADATERKLASDTDTQHNEPCGATQSHSGSQLSATLLAISQDLSISRACFVAITIGALIVSFSERMAVLAVGYSIYSLGRPSKPVIQSLVSHIAKPNQRGRIITSLVAFESVASVLLFPSSGILSFFEGPPDHPEDMLPPIPSMIPAAAHTATLLYLLCTSIMFRMGTAAYTGIKTD</sequence>
<feature type="transmembrane region" description="Helical" evidence="5">
    <location>
        <begin position="66"/>
        <end position="85"/>
    </location>
</feature>
<evidence type="ECO:0000256" key="1">
    <source>
        <dbReference type="ARBA" id="ARBA00004141"/>
    </source>
</evidence>
<keyword evidence="2 5" id="KW-0812">Transmembrane</keyword>
<evidence type="ECO:0000256" key="4">
    <source>
        <dbReference type="ARBA" id="ARBA00023136"/>
    </source>
</evidence>
<dbReference type="PANTHER" id="PTHR23507:SF1">
    <property type="entry name" value="FI18259P1-RELATED"/>
    <property type="match status" value="1"/>
</dbReference>
<keyword evidence="8" id="KW-1185">Reference proteome</keyword>
<reference evidence="7" key="1">
    <citation type="submission" date="2022-07" db="EMBL/GenBank/DDBJ databases">
        <title>Genome Sequence of Physisporinus lineatus.</title>
        <authorList>
            <person name="Buettner E."/>
        </authorList>
    </citation>
    <scope>NUCLEOTIDE SEQUENCE</scope>
    <source>
        <strain evidence="7">VT162</strain>
    </source>
</reference>
<keyword evidence="4 5" id="KW-0472">Membrane</keyword>
<evidence type="ECO:0000256" key="6">
    <source>
        <dbReference type="SAM" id="SignalP"/>
    </source>
</evidence>
<dbReference type="InterPro" id="IPR036259">
    <property type="entry name" value="MFS_trans_sf"/>
</dbReference>
<feature type="transmembrane region" description="Helical" evidence="5">
    <location>
        <begin position="162"/>
        <end position="181"/>
    </location>
</feature>
<feature type="transmembrane region" description="Helical" evidence="5">
    <location>
        <begin position="252"/>
        <end position="275"/>
    </location>
</feature>
<evidence type="ECO:0000256" key="5">
    <source>
        <dbReference type="SAM" id="Phobius"/>
    </source>
</evidence>
<feature type="transmembrane region" description="Helical" evidence="5">
    <location>
        <begin position="193"/>
        <end position="213"/>
    </location>
</feature>
<feature type="transmembrane region" description="Helical" evidence="5">
    <location>
        <begin position="429"/>
        <end position="454"/>
    </location>
</feature>
<feature type="chain" id="PRO_5041899685" description="Major facilitator superfamily (MFS) profile domain-containing protein" evidence="6">
    <location>
        <begin position="29"/>
        <end position="504"/>
    </location>
</feature>
<dbReference type="GO" id="GO:0022857">
    <property type="term" value="F:transmembrane transporter activity"/>
    <property type="evidence" value="ECO:0007669"/>
    <property type="project" value="TreeGrafter"/>
</dbReference>
<evidence type="ECO:0000313" key="8">
    <source>
        <dbReference type="Proteomes" id="UP001212997"/>
    </source>
</evidence>
<dbReference type="PANTHER" id="PTHR23507">
    <property type="entry name" value="ZGC:174356"/>
    <property type="match status" value="1"/>
</dbReference>
<evidence type="ECO:0000313" key="7">
    <source>
        <dbReference type="EMBL" id="KAJ3486975.1"/>
    </source>
</evidence>
<evidence type="ECO:0000256" key="3">
    <source>
        <dbReference type="ARBA" id="ARBA00022989"/>
    </source>
</evidence>
<organism evidence="7 8">
    <name type="scientific">Meripilus lineatus</name>
    <dbReference type="NCBI Taxonomy" id="2056292"/>
    <lineage>
        <taxon>Eukaryota</taxon>
        <taxon>Fungi</taxon>
        <taxon>Dikarya</taxon>
        <taxon>Basidiomycota</taxon>
        <taxon>Agaricomycotina</taxon>
        <taxon>Agaricomycetes</taxon>
        <taxon>Polyporales</taxon>
        <taxon>Meripilaceae</taxon>
        <taxon>Meripilus</taxon>
    </lineage>
</organism>
<protein>
    <recommendedName>
        <fullName evidence="9">Major facilitator superfamily (MFS) profile domain-containing protein</fullName>
    </recommendedName>
</protein>
<feature type="transmembrane region" description="Helical" evidence="5">
    <location>
        <begin position="295"/>
        <end position="318"/>
    </location>
</feature>
<dbReference type="Gene3D" id="1.20.1250.20">
    <property type="entry name" value="MFS general substrate transporter like domains"/>
    <property type="match status" value="1"/>
</dbReference>
<feature type="transmembrane region" description="Helical" evidence="5">
    <location>
        <begin position="126"/>
        <end position="150"/>
    </location>
</feature>
<feature type="transmembrane region" description="Helical" evidence="5">
    <location>
        <begin position="97"/>
        <end position="114"/>
    </location>
</feature>
<dbReference type="AlphaFoldDB" id="A0AAD5YIK1"/>
<dbReference type="EMBL" id="JANAWD010000105">
    <property type="protein sequence ID" value="KAJ3486975.1"/>
    <property type="molecule type" value="Genomic_DNA"/>
</dbReference>
<feature type="signal peptide" evidence="6">
    <location>
        <begin position="1"/>
        <end position="28"/>
    </location>
</feature>
<name>A0AAD5YIK1_9APHY</name>
<accession>A0AAD5YIK1</accession>
<feature type="transmembrane region" description="Helical" evidence="5">
    <location>
        <begin position="474"/>
        <end position="493"/>
    </location>
</feature>
<dbReference type="Proteomes" id="UP001212997">
    <property type="component" value="Unassembled WGS sequence"/>
</dbReference>
<comment type="caution">
    <text evidence="7">The sequence shown here is derived from an EMBL/GenBank/DDBJ whole genome shotgun (WGS) entry which is preliminary data.</text>
</comment>
<gene>
    <name evidence="7" type="ORF">NLI96_g3862</name>
</gene>